<organism evidence="2 3">
    <name type="scientific">Aquibacillus albus</name>
    <dbReference type="NCBI Taxonomy" id="1168171"/>
    <lineage>
        <taxon>Bacteria</taxon>
        <taxon>Bacillati</taxon>
        <taxon>Bacillota</taxon>
        <taxon>Bacilli</taxon>
        <taxon>Bacillales</taxon>
        <taxon>Bacillaceae</taxon>
        <taxon>Aquibacillus</taxon>
    </lineage>
</organism>
<comment type="caution">
    <text evidence="2">The sequence shown here is derived from an EMBL/GenBank/DDBJ whole genome shotgun (WGS) entry which is preliminary data.</text>
</comment>
<evidence type="ECO:0000313" key="2">
    <source>
        <dbReference type="EMBL" id="MBM7570596.1"/>
    </source>
</evidence>
<dbReference type="Proteomes" id="UP001296943">
    <property type="component" value="Unassembled WGS sequence"/>
</dbReference>
<dbReference type="CDD" id="cd00207">
    <property type="entry name" value="fer2"/>
    <property type="match status" value="1"/>
</dbReference>
<dbReference type="RefSeq" id="WP_239584208.1">
    <property type="nucleotide sequence ID" value="NZ_JAFBDR010000004.1"/>
</dbReference>
<dbReference type="InterPro" id="IPR036010">
    <property type="entry name" value="2Fe-2S_ferredoxin-like_sf"/>
</dbReference>
<dbReference type="Gene3D" id="3.10.20.30">
    <property type="match status" value="1"/>
</dbReference>
<sequence length="125" mass="13960">MDTRRLTVGSLKERPAKPSVNVTAVEKGPTKVMKRKKPVPSIKVLQNNSVYKVIPKANQTLLDTALNQDQMLSFKCKKGTCGKCMVKVLNGMECLREPTIQEDKKLETKLNQGYRLACQAVVKGR</sequence>
<name>A0ABS2MXI7_9BACI</name>
<evidence type="ECO:0000313" key="3">
    <source>
        <dbReference type="Proteomes" id="UP001296943"/>
    </source>
</evidence>
<dbReference type="EMBL" id="JAFBDR010000004">
    <property type="protein sequence ID" value="MBM7570596.1"/>
    <property type="molecule type" value="Genomic_DNA"/>
</dbReference>
<protein>
    <submittedName>
        <fullName evidence="2">Ferredoxin</fullName>
    </submittedName>
</protein>
<proteinExistence type="predicted"/>
<accession>A0ABS2MXI7</accession>
<gene>
    <name evidence="2" type="ORF">JOC48_001074</name>
</gene>
<dbReference type="InterPro" id="IPR001041">
    <property type="entry name" value="2Fe-2S_ferredoxin-type"/>
</dbReference>
<reference evidence="2 3" key="1">
    <citation type="submission" date="2021-01" db="EMBL/GenBank/DDBJ databases">
        <title>Genomic Encyclopedia of Type Strains, Phase IV (KMG-IV): sequencing the most valuable type-strain genomes for metagenomic binning, comparative biology and taxonomic classification.</title>
        <authorList>
            <person name="Goeker M."/>
        </authorList>
    </citation>
    <scope>NUCLEOTIDE SEQUENCE [LARGE SCALE GENOMIC DNA]</scope>
    <source>
        <strain evidence="2 3">DSM 23711</strain>
    </source>
</reference>
<dbReference type="Pfam" id="PF00111">
    <property type="entry name" value="Fer2"/>
    <property type="match status" value="1"/>
</dbReference>
<feature type="domain" description="2Fe-2S ferredoxin-type" evidence="1">
    <location>
        <begin position="40"/>
        <end position="125"/>
    </location>
</feature>
<dbReference type="SUPFAM" id="SSF54292">
    <property type="entry name" value="2Fe-2S ferredoxin-like"/>
    <property type="match status" value="1"/>
</dbReference>
<keyword evidence="3" id="KW-1185">Reference proteome</keyword>
<evidence type="ECO:0000259" key="1">
    <source>
        <dbReference type="PROSITE" id="PS51085"/>
    </source>
</evidence>
<dbReference type="PROSITE" id="PS51085">
    <property type="entry name" value="2FE2S_FER_2"/>
    <property type="match status" value="1"/>
</dbReference>
<dbReference type="InterPro" id="IPR012675">
    <property type="entry name" value="Beta-grasp_dom_sf"/>
</dbReference>